<sequence>MIEWELLLFFGAPLVWGAWQLYSLRRDRRAAERDKPPGPPPPKP</sequence>
<reference evidence="2" key="1">
    <citation type="submission" date="2019-03" db="EMBL/GenBank/DDBJ databases">
        <title>Aquabacterium pictum sp.nov., the first bacteriochlorophyll a-containing freshwater bacterium in the genus Aquabacterium of the class Betaproteobacteria.</title>
        <authorList>
            <person name="Hirose S."/>
            <person name="Tank M."/>
            <person name="Hara E."/>
            <person name="Tamaki H."/>
            <person name="Takaichi S."/>
            <person name="Haruta S."/>
            <person name="Hanada S."/>
        </authorList>
    </citation>
    <scope>NUCLEOTIDE SEQUENCE [LARGE SCALE GENOMIC DNA]</scope>
    <source>
        <strain evidence="2">W35</strain>
    </source>
</reference>
<dbReference type="AlphaFoldDB" id="A0A480AWS3"/>
<evidence type="ECO:0000313" key="2">
    <source>
        <dbReference type="Proteomes" id="UP000301751"/>
    </source>
</evidence>
<comment type="caution">
    <text evidence="1">The sequence shown here is derived from an EMBL/GenBank/DDBJ whole genome shotgun (WGS) entry which is preliminary data.</text>
</comment>
<protein>
    <submittedName>
        <fullName evidence="1">Uncharacterized protein</fullName>
    </submittedName>
</protein>
<gene>
    <name evidence="1" type="ORF">AQPW35_44510</name>
</gene>
<dbReference type="EMBL" id="BJCL01000016">
    <property type="protein sequence ID" value="GCL65370.1"/>
    <property type="molecule type" value="Genomic_DNA"/>
</dbReference>
<dbReference type="RefSeq" id="WP_265575361.1">
    <property type="nucleotide sequence ID" value="NZ_BJCL01000016.1"/>
</dbReference>
<accession>A0A480AWS3</accession>
<proteinExistence type="predicted"/>
<organism evidence="1 2">
    <name type="scientific">Pseudaquabacterium pictum</name>
    <dbReference type="NCBI Taxonomy" id="2315236"/>
    <lineage>
        <taxon>Bacteria</taxon>
        <taxon>Pseudomonadati</taxon>
        <taxon>Pseudomonadota</taxon>
        <taxon>Betaproteobacteria</taxon>
        <taxon>Burkholderiales</taxon>
        <taxon>Sphaerotilaceae</taxon>
        <taxon>Pseudaquabacterium</taxon>
    </lineage>
</organism>
<keyword evidence="2" id="KW-1185">Reference proteome</keyword>
<name>A0A480AWS3_9BURK</name>
<dbReference type="Proteomes" id="UP000301751">
    <property type="component" value="Unassembled WGS sequence"/>
</dbReference>
<evidence type="ECO:0000313" key="1">
    <source>
        <dbReference type="EMBL" id="GCL65370.1"/>
    </source>
</evidence>